<dbReference type="Proteomes" id="UP000278180">
    <property type="component" value="Unassembled WGS sequence"/>
</dbReference>
<organism evidence="2 3">
    <name type="scientific">Pseudomonas savastanoi</name>
    <name type="common">Pseudomonas syringae pv. savastanoi</name>
    <dbReference type="NCBI Taxonomy" id="29438"/>
    <lineage>
        <taxon>Bacteria</taxon>
        <taxon>Pseudomonadati</taxon>
        <taxon>Pseudomonadota</taxon>
        <taxon>Gammaproteobacteria</taxon>
        <taxon>Pseudomonadales</taxon>
        <taxon>Pseudomonadaceae</taxon>
        <taxon>Pseudomonas</taxon>
    </lineage>
</organism>
<evidence type="ECO:0000313" key="3">
    <source>
        <dbReference type="Proteomes" id="UP000278180"/>
    </source>
</evidence>
<proteinExistence type="predicted"/>
<protein>
    <submittedName>
        <fullName evidence="2">Uncharacterized protein</fullName>
    </submittedName>
</protein>
<sequence length="243" mass="27063">FSVSLSQEYSMCLMMFIVNWMWFFPVRMETRMNDKELNQKIRNEVFSEHGVRLSEQDPIFSVVLANKMMLDSVSDSLEEVVRDVPRAMNTVIEKIVLAVEDSERTVGSLRDETKGMLSALTKLEIENAHQRIKGIVVADTSAVLTGSTQALQSVAAKAEGKINELSASLRDTKLLITNVCLSVALALIVMTASIGGVMLYNFAQDSQESANYWYGESKKQSQAIDSLPNNVKKQVLELMSKKG</sequence>
<evidence type="ECO:0000313" key="2">
    <source>
        <dbReference type="EMBL" id="RMT20356.1"/>
    </source>
</evidence>
<evidence type="ECO:0000256" key="1">
    <source>
        <dbReference type="SAM" id="Phobius"/>
    </source>
</evidence>
<keyword evidence="1" id="KW-0472">Membrane</keyword>
<name>A0A3M5JCL7_PSESS</name>
<dbReference type="AlphaFoldDB" id="A0A3M5JCL7"/>
<feature type="non-terminal residue" evidence="2">
    <location>
        <position position="1"/>
    </location>
</feature>
<gene>
    <name evidence="2" type="ORF">ALP51_04183</name>
</gene>
<comment type="caution">
    <text evidence="2">The sequence shown here is derived from an EMBL/GenBank/DDBJ whole genome shotgun (WGS) entry which is preliminary data.</text>
</comment>
<feature type="transmembrane region" description="Helical" evidence="1">
    <location>
        <begin position="6"/>
        <end position="26"/>
    </location>
</feature>
<reference evidence="2 3" key="1">
    <citation type="submission" date="2018-08" db="EMBL/GenBank/DDBJ databases">
        <title>Recombination of ecologically and evolutionarily significant loci maintains genetic cohesion in the Pseudomonas syringae species complex.</title>
        <authorList>
            <person name="Dillon M."/>
            <person name="Thakur S."/>
            <person name="Almeida R.N.D."/>
            <person name="Weir B.S."/>
            <person name="Guttman D.S."/>
        </authorList>
    </citation>
    <scope>NUCLEOTIDE SEQUENCE [LARGE SCALE GENOMIC DNA]</scope>
    <source>
        <strain evidence="2 3">ICMP 13684</strain>
    </source>
</reference>
<feature type="transmembrane region" description="Helical" evidence="1">
    <location>
        <begin position="175"/>
        <end position="200"/>
    </location>
</feature>
<dbReference type="EMBL" id="RBTE01000509">
    <property type="protein sequence ID" value="RMT20356.1"/>
    <property type="molecule type" value="Genomic_DNA"/>
</dbReference>
<accession>A0A3M5JCL7</accession>
<keyword evidence="1" id="KW-1133">Transmembrane helix</keyword>
<keyword evidence="1" id="KW-0812">Transmembrane</keyword>